<dbReference type="SUPFAM" id="SSF48452">
    <property type="entry name" value="TPR-like"/>
    <property type="match status" value="1"/>
</dbReference>
<dbReference type="RefSeq" id="WP_094543528.1">
    <property type="nucleotide sequence ID" value="NZ_CAXURC020000001.1"/>
</dbReference>
<dbReference type="AlphaFoldDB" id="A0A256GJV8"/>
<evidence type="ECO:0000256" key="8">
    <source>
        <dbReference type="ARBA" id="ARBA00024235"/>
    </source>
</evidence>
<dbReference type="PANTHER" id="PTHR38035:SF1">
    <property type="entry name" value="ANCILLARY SECYEG TRANSLOCON SUBUNIT"/>
    <property type="match status" value="1"/>
</dbReference>
<dbReference type="InterPro" id="IPR011990">
    <property type="entry name" value="TPR-like_helical_dom_sf"/>
</dbReference>
<dbReference type="Pfam" id="PF09976">
    <property type="entry name" value="TPR_21"/>
    <property type="match status" value="1"/>
</dbReference>
<feature type="domain" description="Ancillary SecYEG translocon subunit/Cell division coordinator CpoB TPR" evidence="10">
    <location>
        <begin position="20"/>
        <end position="201"/>
    </location>
</feature>
<evidence type="ECO:0000313" key="14">
    <source>
        <dbReference type="Proteomes" id="UP000526233"/>
    </source>
</evidence>
<dbReference type="Gene3D" id="1.25.40.10">
    <property type="entry name" value="Tetratricopeptide repeat domain"/>
    <property type="match status" value="1"/>
</dbReference>
<protein>
    <recommendedName>
        <fullName evidence="8">Ancillary SecYEG translocon subunit</fullName>
    </recommendedName>
</protein>
<dbReference type="STRING" id="419475.A8A54_01630"/>
<sequence length="227" mass="23986">MADDSFIREVNEELRSERAKQVWKNFGPLLIGGAVAVVIGTAAWVGYQHWTDSKASASGDKFLAALDLAASGKNDEAIAALDDLEKTGYGSYPVLARMRAASVQAAKGDAAAAVAAFDAVAADNAVPSPMRDVARLRAAYLLVDSGSYDDVAKRVETLSADGNPMRSGAREALGLAAWKAERFDDAAKLYQQIANDNLAPANIRQRANTMLDLMRGAGVTVPEAQQG</sequence>
<evidence type="ECO:0000256" key="2">
    <source>
        <dbReference type="ARBA" id="ARBA00022475"/>
    </source>
</evidence>
<dbReference type="Proteomes" id="UP000526233">
    <property type="component" value="Unassembled WGS sequence"/>
</dbReference>
<evidence type="ECO:0000313" key="11">
    <source>
        <dbReference type="EMBL" id="NNV20994.1"/>
    </source>
</evidence>
<dbReference type="GO" id="GO:0044877">
    <property type="term" value="F:protein-containing complex binding"/>
    <property type="evidence" value="ECO:0007669"/>
    <property type="project" value="InterPro"/>
</dbReference>
<dbReference type="InterPro" id="IPR018704">
    <property type="entry name" value="SecYEG/CpoB_TPR"/>
</dbReference>
<comment type="caution">
    <text evidence="12">The sequence shown here is derived from an EMBL/GenBank/DDBJ whole genome shotgun (WGS) entry which is preliminary data.</text>
</comment>
<gene>
    <name evidence="12" type="ORF">CEV34_1982</name>
    <name evidence="11" type="ORF">EHE22_11215</name>
</gene>
<evidence type="ECO:0000256" key="3">
    <source>
        <dbReference type="ARBA" id="ARBA00022692"/>
    </source>
</evidence>
<proteinExistence type="inferred from homology"/>
<evidence type="ECO:0000256" key="4">
    <source>
        <dbReference type="ARBA" id="ARBA00022989"/>
    </source>
</evidence>
<evidence type="ECO:0000256" key="7">
    <source>
        <dbReference type="ARBA" id="ARBA00024197"/>
    </source>
</evidence>
<evidence type="ECO:0000256" key="9">
    <source>
        <dbReference type="SAM" id="Phobius"/>
    </source>
</evidence>
<keyword evidence="5 9" id="KW-0472">Membrane</keyword>
<keyword evidence="13" id="KW-1185">Reference proteome</keyword>
<accession>A0A256GJV8</accession>
<organism evidence="12 13">
    <name type="scientific">Brucella pseudogrignonensis</name>
    <dbReference type="NCBI Taxonomy" id="419475"/>
    <lineage>
        <taxon>Bacteria</taxon>
        <taxon>Pseudomonadati</taxon>
        <taxon>Pseudomonadota</taxon>
        <taxon>Alphaproteobacteria</taxon>
        <taxon>Hyphomicrobiales</taxon>
        <taxon>Brucellaceae</taxon>
        <taxon>Brucella/Ochrobactrum group</taxon>
        <taxon>Brucella</taxon>
    </lineage>
</organism>
<feature type="transmembrane region" description="Helical" evidence="9">
    <location>
        <begin position="26"/>
        <end position="47"/>
    </location>
</feature>
<keyword evidence="3 9" id="KW-0812">Transmembrane</keyword>
<evidence type="ECO:0000256" key="6">
    <source>
        <dbReference type="ARBA" id="ARBA00023186"/>
    </source>
</evidence>
<comment type="similarity">
    <text evidence="7">Belongs to the YfgM family.</text>
</comment>
<dbReference type="EMBL" id="NNRM01000017">
    <property type="protein sequence ID" value="OYR27278.1"/>
    <property type="molecule type" value="Genomic_DNA"/>
</dbReference>
<name>A0A256GJV8_9HYPH</name>
<keyword evidence="2" id="KW-1003">Cell membrane</keyword>
<reference evidence="11 14" key="2">
    <citation type="submission" date="2018-11" db="EMBL/GenBank/DDBJ databases">
        <title>Genome sequencing and analysis.</title>
        <authorList>
            <person name="Huang Y.-T."/>
        </authorList>
    </citation>
    <scope>NUCLEOTIDE SEQUENCE [LARGE SCALE GENOMIC DNA]</scope>
    <source>
        <strain evidence="11 14">SHIN</strain>
    </source>
</reference>
<evidence type="ECO:0000256" key="1">
    <source>
        <dbReference type="ARBA" id="ARBA00004401"/>
    </source>
</evidence>
<evidence type="ECO:0000259" key="10">
    <source>
        <dbReference type="Pfam" id="PF09976"/>
    </source>
</evidence>
<reference evidence="12 13" key="1">
    <citation type="submission" date="2017-07" db="EMBL/GenBank/DDBJ databases">
        <title>Phylogenetic study on the rhizospheric bacterium Ochrobactrum sp. A44.</title>
        <authorList>
            <person name="Krzyzanowska D.M."/>
            <person name="Ossowicki A."/>
            <person name="Rajewska M."/>
            <person name="Maciag T."/>
            <person name="Kaczynski Z."/>
            <person name="Czerwicka M."/>
            <person name="Jafra S."/>
        </authorList>
    </citation>
    <scope>NUCLEOTIDE SEQUENCE [LARGE SCALE GENOMIC DNA]</scope>
    <source>
        <strain evidence="12 13">CCUG 30717</strain>
    </source>
</reference>
<evidence type="ECO:0000313" key="13">
    <source>
        <dbReference type="Proteomes" id="UP000216188"/>
    </source>
</evidence>
<evidence type="ECO:0000313" key="12">
    <source>
        <dbReference type="EMBL" id="OYR27278.1"/>
    </source>
</evidence>
<dbReference type="InterPro" id="IPR026039">
    <property type="entry name" value="YfgM"/>
</dbReference>
<keyword evidence="6" id="KW-0143">Chaperone</keyword>
<dbReference type="GO" id="GO:0005886">
    <property type="term" value="C:plasma membrane"/>
    <property type="evidence" value="ECO:0007669"/>
    <property type="project" value="UniProtKB-SubCell"/>
</dbReference>
<keyword evidence="4 9" id="KW-1133">Transmembrane helix</keyword>
<dbReference type="EMBL" id="PKQI01000002">
    <property type="protein sequence ID" value="NNV20994.1"/>
    <property type="molecule type" value="Genomic_DNA"/>
</dbReference>
<comment type="subcellular location">
    <subcellularLocation>
        <location evidence="1">Cell membrane</location>
        <topology evidence="1">Single-pass type II membrane protein</topology>
    </subcellularLocation>
</comment>
<evidence type="ECO:0000256" key="5">
    <source>
        <dbReference type="ARBA" id="ARBA00023136"/>
    </source>
</evidence>
<dbReference type="Proteomes" id="UP000216188">
    <property type="component" value="Unassembled WGS sequence"/>
</dbReference>
<dbReference type="PANTHER" id="PTHR38035">
    <property type="entry name" value="UPF0070 PROTEIN YFGM"/>
    <property type="match status" value="1"/>
</dbReference>